<dbReference type="EMBL" id="LAZR01001418">
    <property type="protein sequence ID" value="KKN44961.1"/>
    <property type="molecule type" value="Genomic_DNA"/>
</dbReference>
<sequence>MERYRYKKKCIGCENIFYSDRANRRFHSDDCMRAYYDKKYGPAAKKGGKRKNGKNIKV</sequence>
<gene>
    <name evidence="1" type="ORF">LCGC14_0687820</name>
</gene>
<comment type="caution">
    <text evidence="1">The sequence shown here is derived from an EMBL/GenBank/DDBJ whole genome shotgun (WGS) entry which is preliminary data.</text>
</comment>
<organism evidence="1">
    <name type="scientific">marine sediment metagenome</name>
    <dbReference type="NCBI Taxonomy" id="412755"/>
    <lineage>
        <taxon>unclassified sequences</taxon>
        <taxon>metagenomes</taxon>
        <taxon>ecological metagenomes</taxon>
    </lineage>
</organism>
<protein>
    <submittedName>
        <fullName evidence="1">Uncharacterized protein</fullName>
    </submittedName>
</protein>
<name>A0A0F9T7L4_9ZZZZ</name>
<reference evidence="1" key="1">
    <citation type="journal article" date="2015" name="Nature">
        <title>Complex archaea that bridge the gap between prokaryotes and eukaryotes.</title>
        <authorList>
            <person name="Spang A."/>
            <person name="Saw J.H."/>
            <person name="Jorgensen S.L."/>
            <person name="Zaremba-Niedzwiedzka K."/>
            <person name="Martijn J."/>
            <person name="Lind A.E."/>
            <person name="van Eijk R."/>
            <person name="Schleper C."/>
            <person name="Guy L."/>
            <person name="Ettema T.J."/>
        </authorList>
    </citation>
    <scope>NUCLEOTIDE SEQUENCE</scope>
</reference>
<dbReference type="AlphaFoldDB" id="A0A0F9T7L4"/>
<proteinExistence type="predicted"/>
<evidence type="ECO:0000313" key="1">
    <source>
        <dbReference type="EMBL" id="KKN44961.1"/>
    </source>
</evidence>
<accession>A0A0F9T7L4</accession>